<dbReference type="Proteomes" id="UP000203987">
    <property type="component" value="Genome"/>
</dbReference>
<proteinExistence type="predicted"/>
<sequence>MENLENTETQAVVEPTMTDEIMMVVRVEKGRTLVLGYEKPARRVAKSSSHSIFTSENQAKEAKNRYYHVSFWDLSISDSLSNTATNFHYIYAEYANGMCEDSKFIITQGTMFKTDNDFFDMVWQNNCGIVVVLTKFCKNEKDRYCPYWPTNVDGPWVTEEYTVSTKIVKRRNNFTKYFLELKNSKVLQENRNVSLYHYTDWPSDGDPVKTLGFNKMIAAISLEKKVLHRFVENLFGPIIVHGCAGIGRKGASCMIQSYVHICSNETNGCS</sequence>
<dbReference type="CDD" id="cd00047">
    <property type="entry name" value="PTPc"/>
    <property type="match status" value="1"/>
</dbReference>
<dbReference type="Gene3D" id="3.90.190.10">
    <property type="entry name" value="Protein tyrosine phosphatase superfamily"/>
    <property type="match status" value="1"/>
</dbReference>
<evidence type="ECO:0000259" key="1">
    <source>
        <dbReference type="PROSITE" id="PS50055"/>
    </source>
</evidence>
<dbReference type="EMBL" id="AB289958">
    <property type="protein sequence ID" value="BAF45514.1"/>
    <property type="molecule type" value="Genomic_DNA"/>
</dbReference>
<reference evidence="2 3" key="1">
    <citation type="journal article" date="2007" name="J. Virol.">
        <title>Genomic and morphological features of a banchine polydnavirus: comparison with bracoviruses and ichnoviruses.</title>
        <authorList>
            <person name="Lapointe R."/>
            <person name="Tanaka K."/>
            <person name="Barney W.E."/>
            <person name="Whitfield J.B."/>
            <person name="Banks J.C."/>
            <person name="Beliveau C."/>
            <person name="Stoltz D."/>
            <person name="Webb B.A."/>
            <person name="Cusson M."/>
        </authorList>
    </citation>
    <scope>NUCLEOTIDE SEQUENCE [LARGE SCALE GENOMIC DNA]</scope>
</reference>
<evidence type="ECO:0000313" key="3">
    <source>
        <dbReference type="Proteomes" id="UP000203987"/>
    </source>
</evidence>
<dbReference type="PROSITE" id="PS50055">
    <property type="entry name" value="TYR_PHOSPHATASE_PTP"/>
    <property type="match status" value="1"/>
</dbReference>
<dbReference type="PANTHER" id="PTHR19134">
    <property type="entry name" value="RECEPTOR-TYPE TYROSINE-PROTEIN PHOSPHATASE"/>
    <property type="match status" value="1"/>
</dbReference>
<evidence type="ECO:0000313" key="2">
    <source>
        <dbReference type="EMBL" id="BAF45514.1"/>
    </source>
</evidence>
<dbReference type="PRINTS" id="PR00700">
    <property type="entry name" value="PRTYPHPHTASE"/>
</dbReference>
<dbReference type="KEGG" id="vg:5179572"/>
<protein>
    <submittedName>
        <fullName evidence="2">GfV-B46-ORF1</fullName>
    </submittedName>
</protein>
<dbReference type="GO" id="GO:0004725">
    <property type="term" value="F:protein tyrosine phosphatase activity"/>
    <property type="evidence" value="ECO:0007669"/>
    <property type="project" value="InterPro"/>
</dbReference>
<dbReference type="Pfam" id="PF00102">
    <property type="entry name" value="Y_phosphatase"/>
    <property type="match status" value="1"/>
</dbReference>
<accession>A2PZU2</accession>
<dbReference type="SUPFAM" id="SSF52799">
    <property type="entry name" value="(Phosphotyrosine protein) phosphatases II"/>
    <property type="match status" value="1"/>
</dbReference>
<dbReference type="InterPro" id="IPR000242">
    <property type="entry name" value="PTP_cat"/>
</dbReference>
<name>A2PZU2_9VIRU</name>
<feature type="domain" description="Tyrosine-protein phosphatase" evidence="1">
    <location>
        <begin position="37"/>
        <end position="260"/>
    </location>
</feature>
<dbReference type="SMART" id="SM00194">
    <property type="entry name" value="PTPc"/>
    <property type="match status" value="1"/>
</dbReference>
<organism evidence="2 3">
    <name type="scientific">Ichnoviriform fumiferanae</name>
    <dbReference type="NCBI Taxonomy" id="419435"/>
    <lineage>
        <taxon>Viruses</taxon>
        <taxon>Viruses incertae sedis</taxon>
        <taxon>Polydnaviriformidae</taxon>
        <taxon>Ichnoviriform</taxon>
    </lineage>
</organism>
<dbReference type="GeneID" id="5179572"/>
<dbReference type="RefSeq" id="YP_001029383.1">
    <property type="nucleotide sequence ID" value="NC_008888.1"/>
</dbReference>
<dbReference type="PANTHER" id="PTHR19134:SF449">
    <property type="entry name" value="TYROSINE-PROTEIN PHOSPHATASE 1"/>
    <property type="match status" value="1"/>
</dbReference>
<dbReference type="InterPro" id="IPR029021">
    <property type="entry name" value="Prot-tyrosine_phosphatase-like"/>
</dbReference>
<dbReference type="InterPro" id="IPR050348">
    <property type="entry name" value="Protein-Tyr_Phosphatase"/>
</dbReference>